<dbReference type="Pfam" id="PF00153">
    <property type="entry name" value="Mito_carr"/>
    <property type="match status" value="3"/>
</dbReference>
<reference evidence="11 12" key="1">
    <citation type="journal article" date="2018" name="Front. Microbiol.">
        <title>Prospects for Fungal Bioremediation of Acidic Radioactive Waste Sites: Characterization and Genome Sequence of Rhodotorula taiwanensis MD1149.</title>
        <authorList>
            <person name="Tkavc R."/>
            <person name="Matrosova V.Y."/>
            <person name="Grichenko O.E."/>
            <person name="Gostincar C."/>
            <person name="Volpe R.P."/>
            <person name="Klimenkova P."/>
            <person name="Gaidamakova E.K."/>
            <person name="Zhou C.E."/>
            <person name="Stewart B.J."/>
            <person name="Lyman M.G."/>
            <person name="Malfatti S.A."/>
            <person name="Rubinfeld B."/>
            <person name="Courtot M."/>
            <person name="Singh J."/>
            <person name="Dalgard C.L."/>
            <person name="Hamilton T."/>
            <person name="Frey K.G."/>
            <person name="Gunde-Cimerman N."/>
            <person name="Dugan L."/>
            <person name="Daly M.J."/>
        </authorList>
    </citation>
    <scope>NUCLEOTIDE SEQUENCE [LARGE SCALE GENOMIC DNA]</scope>
    <source>
        <strain evidence="11 12">MD1149</strain>
    </source>
</reference>
<sequence length="316" mass="33426">MPKENAHAGKSLFAGVVAGGIEGFLTYPAEYAKTVSQFQSKGNAKPAGPLTIITETVKAKGLRGIYSGCGALVAGNAAKAGVRFLTYDQIKSYLADENGRLTPERSLLAGLGAGVCEAILAVTPSETIKTKLIDDAKRAVPRYHGLVNGTVVICQTEGIAGVYRGLFPTIMKQGANSAVRFTSYSTIKQWLQDRSGTTKALSPIETFGAGAAAGVITVCPSAKASSERRLLGFGGLTFTLAPNTADATMPLDNIKTRMQSLNAATEYRNSFHCALRVAREEGALSFWRGATPRLTRLSMSGGIVFFVYEKVMAAIQ</sequence>
<dbReference type="InterPro" id="IPR049563">
    <property type="entry name" value="TXTP-like"/>
</dbReference>
<proteinExistence type="inferred from homology"/>
<evidence type="ECO:0000256" key="3">
    <source>
        <dbReference type="ARBA" id="ARBA00022448"/>
    </source>
</evidence>
<feature type="repeat" description="Solcar" evidence="9">
    <location>
        <begin position="233"/>
        <end position="314"/>
    </location>
</feature>
<evidence type="ECO:0000313" key="11">
    <source>
        <dbReference type="EMBL" id="POY72652.1"/>
    </source>
</evidence>
<organism evidence="11 12">
    <name type="scientific">Rhodotorula taiwanensis</name>
    <dbReference type="NCBI Taxonomy" id="741276"/>
    <lineage>
        <taxon>Eukaryota</taxon>
        <taxon>Fungi</taxon>
        <taxon>Dikarya</taxon>
        <taxon>Basidiomycota</taxon>
        <taxon>Pucciniomycotina</taxon>
        <taxon>Microbotryomycetes</taxon>
        <taxon>Sporidiobolales</taxon>
        <taxon>Sporidiobolaceae</taxon>
        <taxon>Rhodotorula</taxon>
    </lineage>
</organism>
<keyword evidence="5" id="KW-0677">Repeat</keyword>
<keyword evidence="12" id="KW-1185">Reference proteome</keyword>
<evidence type="ECO:0000256" key="8">
    <source>
        <dbReference type="ARBA" id="ARBA00023136"/>
    </source>
</evidence>
<keyword evidence="3 10" id="KW-0813">Transport</keyword>
<dbReference type="GO" id="GO:0006843">
    <property type="term" value="P:mitochondrial citrate transmembrane transport"/>
    <property type="evidence" value="ECO:0007669"/>
    <property type="project" value="TreeGrafter"/>
</dbReference>
<dbReference type="Proteomes" id="UP000237144">
    <property type="component" value="Unassembled WGS sequence"/>
</dbReference>
<evidence type="ECO:0000313" key="12">
    <source>
        <dbReference type="Proteomes" id="UP000237144"/>
    </source>
</evidence>
<feature type="repeat" description="Solcar" evidence="9">
    <location>
        <begin position="104"/>
        <end position="190"/>
    </location>
</feature>
<dbReference type="GO" id="GO:0031966">
    <property type="term" value="C:mitochondrial membrane"/>
    <property type="evidence" value="ECO:0007669"/>
    <property type="project" value="UniProtKB-SubCell"/>
</dbReference>
<dbReference type="AlphaFoldDB" id="A0A2S5B798"/>
<evidence type="ECO:0000256" key="5">
    <source>
        <dbReference type="ARBA" id="ARBA00022737"/>
    </source>
</evidence>
<evidence type="ECO:0000256" key="2">
    <source>
        <dbReference type="ARBA" id="ARBA00006375"/>
    </source>
</evidence>
<dbReference type="PANTHER" id="PTHR45788">
    <property type="entry name" value="SUCCINATE/FUMARATE MITOCHONDRIAL TRANSPORTER-RELATED"/>
    <property type="match status" value="1"/>
</dbReference>
<keyword evidence="6" id="KW-1133">Transmembrane helix</keyword>
<keyword evidence="7" id="KW-0496">Mitochondrion</keyword>
<comment type="caution">
    <text evidence="11">The sequence shown here is derived from an EMBL/GenBank/DDBJ whole genome shotgun (WGS) entry which is preliminary data.</text>
</comment>
<evidence type="ECO:0000256" key="7">
    <source>
        <dbReference type="ARBA" id="ARBA00023128"/>
    </source>
</evidence>
<feature type="repeat" description="Solcar" evidence="9">
    <location>
        <begin position="6"/>
        <end position="93"/>
    </location>
</feature>
<comment type="subcellular location">
    <subcellularLocation>
        <location evidence="1">Mitochondrion membrane</location>
        <topology evidence="1">Multi-pass membrane protein</topology>
    </subcellularLocation>
</comment>
<protein>
    <submittedName>
        <fullName evidence="11">Uncharacterized protein</fullName>
    </submittedName>
</protein>
<keyword evidence="8 9" id="KW-0472">Membrane</keyword>
<keyword evidence="4 9" id="KW-0812">Transmembrane</keyword>
<dbReference type="PROSITE" id="PS50920">
    <property type="entry name" value="SOLCAR"/>
    <property type="match status" value="3"/>
</dbReference>
<gene>
    <name evidence="11" type="ORF">BMF94_4480</name>
</gene>
<dbReference type="EMBL" id="PJQD01000048">
    <property type="protein sequence ID" value="POY72652.1"/>
    <property type="molecule type" value="Genomic_DNA"/>
</dbReference>
<dbReference type="SUPFAM" id="SSF103506">
    <property type="entry name" value="Mitochondrial carrier"/>
    <property type="match status" value="1"/>
</dbReference>
<dbReference type="InterPro" id="IPR023395">
    <property type="entry name" value="MCP_dom_sf"/>
</dbReference>
<dbReference type="InterPro" id="IPR018108">
    <property type="entry name" value="MCP_transmembrane"/>
</dbReference>
<evidence type="ECO:0000256" key="1">
    <source>
        <dbReference type="ARBA" id="ARBA00004225"/>
    </source>
</evidence>
<accession>A0A2S5B798</accession>
<name>A0A2S5B798_9BASI</name>
<evidence type="ECO:0000256" key="9">
    <source>
        <dbReference type="PROSITE-ProRule" id="PRU00282"/>
    </source>
</evidence>
<dbReference type="OrthoDB" id="44467at2759"/>
<dbReference type="GO" id="GO:0071913">
    <property type="term" value="F:citrate secondary active transmembrane transporter activity"/>
    <property type="evidence" value="ECO:0007669"/>
    <property type="project" value="TreeGrafter"/>
</dbReference>
<dbReference type="Gene3D" id="1.50.40.10">
    <property type="entry name" value="Mitochondrial carrier domain"/>
    <property type="match status" value="1"/>
</dbReference>
<comment type="similarity">
    <text evidence="2 10">Belongs to the mitochondrial carrier (TC 2.A.29) family.</text>
</comment>
<dbReference type="PANTHER" id="PTHR45788:SF4">
    <property type="entry name" value="TRICARBOXYLATE TRANSPORT PROTEIN, MITOCHONDRIAL"/>
    <property type="match status" value="1"/>
</dbReference>
<dbReference type="STRING" id="741276.A0A2S5B798"/>
<evidence type="ECO:0000256" key="6">
    <source>
        <dbReference type="ARBA" id="ARBA00022989"/>
    </source>
</evidence>
<evidence type="ECO:0000256" key="10">
    <source>
        <dbReference type="RuleBase" id="RU000488"/>
    </source>
</evidence>
<evidence type="ECO:0000256" key="4">
    <source>
        <dbReference type="ARBA" id="ARBA00022692"/>
    </source>
</evidence>